<reference evidence="2" key="1">
    <citation type="journal article" date="2014" name="Nat. Commun.">
        <title>The emerging biofuel crop Camelina sativa retains a highly undifferentiated hexaploid genome structure.</title>
        <authorList>
            <person name="Kagale S."/>
            <person name="Koh C."/>
            <person name="Nixon J."/>
            <person name="Bollina V."/>
            <person name="Clarke W.E."/>
            <person name="Tuteja R."/>
            <person name="Spillane C."/>
            <person name="Robinson S.J."/>
            <person name="Links M.G."/>
            <person name="Clarke C."/>
            <person name="Higgins E.E."/>
            <person name="Huebert T."/>
            <person name="Sharpe A.G."/>
            <person name="Parkin I.A."/>
        </authorList>
    </citation>
    <scope>NUCLEOTIDE SEQUENCE [LARGE SCALE GENOMIC DNA]</scope>
    <source>
        <strain evidence="2">cv. DH55</strain>
    </source>
</reference>
<protein>
    <submittedName>
        <fullName evidence="3">Uncharacterized protein LOC104763045</fullName>
    </submittedName>
</protein>
<feature type="compositionally biased region" description="Basic and acidic residues" evidence="1">
    <location>
        <begin position="54"/>
        <end position="66"/>
    </location>
</feature>
<reference evidence="3" key="2">
    <citation type="submission" date="2025-08" db="UniProtKB">
        <authorList>
            <consortium name="RefSeq"/>
        </authorList>
    </citation>
    <scope>IDENTIFICATION</scope>
    <source>
        <tissue evidence="3">Leaf</tissue>
    </source>
</reference>
<dbReference type="GeneID" id="104763045"/>
<proteinExistence type="predicted"/>
<keyword evidence="2" id="KW-1185">Reference proteome</keyword>
<feature type="region of interest" description="Disordered" evidence="1">
    <location>
        <begin position="93"/>
        <end position="121"/>
    </location>
</feature>
<dbReference type="Proteomes" id="UP000694864">
    <property type="component" value="Chromosome 18"/>
</dbReference>
<evidence type="ECO:0000313" key="3">
    <source>
        <dbReference type="RefSeq" id="XP_019095489.1"/>
    </source>
</evidence>
<feature type="region of interest" description="Disordered" evidence="1">
    <location>
        <begin position="30"/>
        <end position="72"/>
    </location>
</feature>
<sequence length="121" mass="13518">MGIIKNKNKISACVFVSASLCFISDSLPQRSHLRRKKQRQTSDPDSAQVYIDKQICESERGSRENRGSNTKARRIRGGNFCLQVNNSVTMEFSDQSLQDSSQVQARGQSCKKGSHFEEGSS</sequence>
<gene>
    <name evidence="3" type="primary">LOC104763045</name>
</gene>
<evidence type="ECO:0000313" key="2">
    <source>
        <dbReference type="Proteomes" id="UP000694864"/>
    </source>
</evidence>
<dbReference type="RefSeq" id="XP_019095489.1">
    <property type="nucleotide sequence ID" value="XM_019239944.1"/>
</dbReference>
<organism evidence="2 3">
    <name type="scientific">Camelina sativa</name>
    <name type="common">False flax</name>
    <name type="synonym">Myagrum sativum</name>
    <dbReference type="NCBI Taxonomy" id="90675"/>
    <lineage>
        <taxon>Eukaryota</taxon>
        <taxon>Viridiplantae</taxon>
        <taxon>Streptophyta</taxon>
        <taxon>Embryophyta</taxon>
        <taxon>Tracheophyta</taxon>
        <taxon>Spermatophyta</taxon>
        <taxon>Magnoliopsida</taxon>
        <taxon>eudicotyledons</taxon>
        <taxon>Gunneridae</taxon>
        <taxon>Pentapetalae</taxon>
        <taxon>rosids</taxon>
        <taxon>malvids</taxon>
        <taxon>Brassicales</taxon>
        <taxon>Brassicaceae</taxon>
        <taxon>Camelineae</taxon>
        <taxon>Camelina</taxon>
    </lineage>
</organism>
<name>A0ABM1R901_CAMSA</name>
<feature type="compositionally biased region" description="Low complexity" evidence="1">
    <location>
        <begin position="93"/>
        <end position="104"/>
    </location>
</feature>
<evidence type="ECO:0000256" key="1">
    <source>
        <dbReference type="SAM" id="MobiDB-lite"/>
    </source>
</evidence>
<accession>A0ABM1R901</accession>